<dbReference type="AlphaFoldDB" id="Q09JI1"/>
<name>Q09JI1_ARGMO</name>
<evidence type="ECO:0000256" key="1">
    <source>
        <dbReference type="SAM" id="MobiDB-lite"/>
    </source>
</evidence>
<organism evidence="2">
    <name type="scientific">Argas monolakensis</name>
    <name type="common">Mono lake bird tick</name>
    <dbReference type="NCBI Taxonomy" id="34602"/>
    <lineage>
        <taxon>Eukaryota</taxon>
        <taxon>Metazoa</taxon>
        <taxon>Ecdysozoa</taxon>
        <taxon>Arthropoda</taxon>
        <taxon>Chelicerata</taxon>
        <taxon>Arachnida</taxon>
        <taxon>Acari</taxon>
        <taxon>Parasitiformes</taxon>
        <taxon>Ixodida</taxon>
        <taxon>Ixodoidea</taxon>
        <taxon>Argasidae</taxon>
        <taxon>Argasinae</taxon>
        <taxon>Argas</taxon>
    </lineage>
</organism>
<dbReference type="EMBL" id="DQ886865">
    <property type="protein sequence ID" value="ABI52782.1"/>
    <property type="molecule type" value="mRNA"/>
</dbReference>
<sequence length="146" mass="15976">MYPRAAVIRVILKTNKQTKKAREDTDFLDFFKGSAGRWSANVATQKLAHVSSSCGYSSYTKSKKRKVREGTDCLDVSQGSAGRWSANVATQKIAHASSSCNYSSYIKKKKKKEGKTPIFKVPGLGGRGGQVSTQKPSVPELDYSSF</sequence>
<protein>
    <submittedName>
        <fullName evidence="2">Putative secretory protein</fullName>
    </submittedName>
</protein>
<evidence type="ECO:0000313" key="2">
    <source>
        <dbReference type="EMBL" id="ABI52782.1"/>
    </source>
</evidence>
<proteinExistence type="evidence at transcript level"/>
<feature type="region of interest" description="Disordered" evidence="1">
    <location>
        <begin position="116"/>
        <end position="146"/>
    </location>
</feature>
<accession>Q09JI1</accession>
<reference evidence="2" key="1">
    <citation type="journal article" date="2008" name="Insect Biochem. Mol. Biol.">
        <title>Comparative sialomics between hard and soft ticks: implications for the evolution of blood-feeding behavior.</title>
        <authorList>
            <person name="Mans B.J."/>
            <person name="Andersen J.F."/>
            <person name="Francischetti I.M."/>
            <person name="Valenzuela J.G."/>
            <person name="Schwan T.G."/>
            <person name="Pham V.M."/>
            <person name="Garfield M.K."/>
            <person name="Hammer C.H."/>
            <person name="Ribeiro J.M."/>
        </authorList>
    </citation>
    <scope>NUCLEOTIDE SEQUENCE</scope>
    <source>
        <strain evidence="2">AM-549</strain>
        <tissue evidence="2">Adult salivary gland</tissue>
    </source>
</reference>